<comment type="caution">
    <text evidence="7">The sequence shown here is derived from an EMBL/GenBank/DDBJ whole genome shotgun (WGS) entry which is preliminary data.</text>
</comment>
<dbReference type="Proteomes" id="UP001367030">
    <property type="component" value="Unassembled WGS sequence"/>
</dbReference>
<dbReference type="PANTHER" id="PTHR42788:SF20">
    <property type="entry name" value="ABC TRANSPORTER ATP-BINDING PROTEIN"/>
    <property type="match status" value="1"/>
</dbReference>
<dbReference type="PANTHER" id="PTHR42788">
    <property type="entry name" value="TAURINE IMPORT ATP-BINDING PROTEIN-RELATED"/>
    <property type="match status" value="1"/>
</dbReference>
<dbReference type="InterPro" id="IPR003593">
    <property type="entry name" value="AAA+_ATPase"/>
</dbReference>
<keyword evidence="2" id="KW-0813">Transport</keyword>
<dbReference type="EMBL" id="JBBKZS010000001">
    <property type="protein sequence ID" value="MEJ8852976.1"/>
    <property type="molecule type" value="Genomic_DNA"/>
</dbReference>
<dbReference type="GO" id="GO:0005524">
    <property type="term" value="F:ATP binding"/>
    <property type="evidence" value="ECO:0007669"/>
    <property type="project" value="UniProtKB-KW"/>
</dbReference>
<dbReference type="InterPro" id="IPR017871">
    <property type="entry name" value="ABC_transporter-like_CS"/>
</dbReference>
<evidence type="ECO:0000313" key="8">
    <source>
        <dbReference type="Proteomes" id="UP001367030"/>
    </source>
</evidence>
<dbReference type="SMART" id="SM00382">
    <property type="entry name" value="AAA"/>
    <property type="match status" value="1"/>
</dbReference>
<sequence>MSAAITYKKVSRRYGDVIALSETDLNIGAGQFVALVGPSGCGKTTLLRLTADLDQPSTGQVAIGDMPPAAARKQRRLGLVSQRPAVLPWKRAIDDIRFTQIATQKSGIAAEDLLRDFGLAQHEKKLPHHLSGGMLQRVNFASAIAHDPDVLLMDEPFSALDEMKREELGLWLGKVLAERPKTVLFVTHHVDEAVLLADRVLVFSASPGRIVADIPVTTPRPRTAAFRTHPEFVELTNQVRGLLFGKQEAHA</sequence>
<keyword evidence="8" id="KW-1185">Reference proteome</keyword>
<evidence type="ECO:0000256" key="2">
    <source>
        <dbReference type="ARBA" id="ARBA00022448"/>
    </source>
</evidence>
<evidence type="ECO:0000256" key="5">
    <source>
        <dbReference type="ARBA" id="ARBA00022840"/>
    </source>
</evidence>
<dbReference type="PROSITE" id="PS50893">
    <property type="entry name" value="ABC_TRANSPORTER_2"/>
    <property type="match status" value="1"/>
</dbReference>
<dbReference type="InterPro" id="IPR003439">
    <property type="entry name" value="ABC_transporter-like_ATP-bd"/>
</dbReference>
<evidence type="ECO:0000259" key="6">
    <source>
        <dbReference type="PROSITE" id="PS50893"/>
    </source>
</evidence>
<dbReference type="RefSeq" id="WP_340333090.1">
    <property type="nucleotide sequence ID" value="NZ_JBBKZS010000001.1"/>
</dbReference>
<dbReference type="InterPro" id="IPR050166">
    <property type="entry name" value="ABC_transporter_ATP-bind"/>
</dbReference>
<name>A0ABU8WZP0_9BURK</name>
<evidence type="ECO:0000256" key="4">
    <source>
        <dbReference type="ARBA" id="ARBA00022741"/>
    </source>
</evidence>
<gene>
    <name evidence="7" type="ORF">WKW79_00255</name>
</gene>
<dbReference type="Gene3D" id="3.40.50.300">
    <property type="entry name" value="P-loop containing nucleotide triphosphate hydrolases"/>
    <property type="match status" value="1"/>
</dbReference>
<accession>A0ABU8WZP0</accession>
<evidence type="ECO:0000313" key="7">
    <source>
        <dbReference type="EMBL" id="MEJ8852976.1"/>
    </source>
</evidence>
<keyword evidence="3" id="KW-0472">Membrane</keyword>
<keyword evidence="3" id="KW-1003">Cell membrane</keyword>
<proteinExistence type="inferred from homology"/>
<dbReference type="Pfam" id="PF00005">
    <property type="entry name" value="ABC_tran"/>
    <property type="match status" value="1"/>
</dbReference>
<evidence type="ECO:0000256" key="3">
    <source>
        <dbReference type="ARBA" id="ARBA00022475"/>
    </source>
</evidence>
<feature type="domain" description="ABC transporter" evidence="6">
    <location>
        <begin position="5"/>
        <end position="230"/>
    </location>
</feature>
<dbReference type="PROSITE" id="PS00211">
    <property type="entry name" value="ABC_TRANSPORTER_1"/>
    <property type="match status" value="1"/>
</dbReference>
<dbReference type="InterPro" id="IPR027417">
    <property type="entry name" value="P-loop_NTPase"/>
</dbReference>
<dbReference type="SUPFAM" id="SSF52540">
    <property type="entry name" value="P-loop containing nucleoside triphosphate hydrolases"/>
    <property type="match status" value="1"/>
</dbReference>
<keyword evidence="5 7" id="KW-0067">ATP-binding</keyword>
<comment type="similarity">
    <text evidence="1">Belongs to the ABC transporter superfamily.</text>
</comment>
<keyword evidence="4" id="KW-0547">Nucleotide-binding</keyword>
<reference evidence="7 8" key="1">
    <citation type="submission" date="2024-03" db="EMBL/GenBank/DDBJ databases">
        <title>Novel species of the genus Variovorax.</title>
        <authorList>
            <person name="Liu Q."/>
            <person name="Xin Y.-H."/>
        </authorList>
    </citation>
    <scope>NUCLEOTIDE SEQUENCE [LARGE SCALE GENOMIC DNA]</scope>
    <source>
        <strain evidence="7 8">KACC 18901</strain>
    </source>
</reference>
<organism evidence="7 8">
    <name type="scientific">Variovorax robiniae</name>
    <dbReference type="NCBI Taxonomy" id="1836199"/>
    <lineage>
        <taxon>Bacteria</taxon>
        <taxon>Pseudomonadati</taxon>
        <taxon>Pseudomonadota</taxon>
        <taxon>Betaproteobacteria</taxon>
        <taxon>Burkholderiales</taxon>
        <taxon>Comamonadaceae</taxon>
        <taxon>Variovorax</taxon>
    </lineage>
</organism>
<evidence type="ECO:0000256" key="1">
    <source>
        <dbReference type="ARBA" id="ARBA00005417"/>
    </source>
</evidence>
<protein>
    <submittedName>
        <fullName evidence="7">ABC transporter ATP-binding protein</fullName>
    </submittedName>
</protein>